<dbReference type="GO" id="GO:0045454">
    <property type="term" value="P:cell redox homeostasis"/>
    <property type="evidence" value="ECO:0007669"/>
    <property type="project" value="TreeGrafter"/>
</dbReference>
<feature type="disulfide bond" evidence="6">
    <location>
        <begin position="152"/>
        <end position="155"/>
    </location>
</feature>
<dbReference type="InterPro" id="IPR004674">
    <property type="entry name" value="AhpD"/>
</dbReference>
<evidence type="ECO:0000256" key="3">
    <source>
        <dbReference type="ARBA" id="ARBA00023002"/>
    </source>
</evidence>
<dbReference type="InterPro" id="IPR003779">
    <property type="entry name" value="CMD-like"/>
</dbReference>
<evidence type="ECO:0000313" key="8">
    <source>
        <dbReference type="EMBL" id="RVU26677.1"/>
    </source>
</evidence>
<accession>A0A437PWN3</accession>
<keyword evidence="2 6" id="KW-0049">Antioxidant</keyword>
<dbReference type="OrthoDB" id="9801997at2"/>
<evidence type="ECO:0000259" key="7">
    <source>
        <dbReference type="Pfam" id="PF02627"/>
    </source>
</evidence>
<protein>
    <recommendedName>
        <fullName evidence="6">Alkyl hydroperoxide reductase AhpD</fullName>
        <ecNumber evidence="6">1.11.1.28</ecNumber>
    </recommendedName>
    <alternativeName>
        <fullName evidence="6">Alkylhydroperoxidase AhpD</fullName>
    </alternativeName>
</protein>
<dbReference type="Pfam" id="PF02627">
    <property type="entry name" value="CMD"/>
    <property type="match status" value="1"/>
</dbReference>
<feature type="active site" description="Proton donor" evidence="6">
    <location>
        <position position="152"/>
    </location>
</feature>
<comment type="function">
    <text evidence="6">Antioxidant protein with alkyl hydroperoxidase activity. Required for the reduction of the AhpC active site cysteine residues and for the regeneration of the AhpC enzyme activity.</text>
</comment>
<evidence type="ECO:0000256" key="6">
    <source>
        <dbReference type="HAMAP-Rule" id="MF_01676"/>
    </source>
</evidence>
<comment type="similarity">
    <text evidence="6">Belongs to the AhpD family.</text>
</comment>
<feature type="domain" description="Carboxymuconolactone decarboxylase-like" evidence="7">
    <location>
        <begin position="125"/>
        <end position="182"/>
    </location>
</feature>
<dbReference type="SUPFAM" id="SSF69118">
    <property type="entry name" value="AhpD-like"/>
    <property type="match status" value="1"/>
</dbReference>
<keyword evidence="1 6" id="KW-0575">Peroxidase</keyword>
<dbReference type="InterPro" id="IPR029032">
    <property type="entry name" value="AhpD-like"/>
</dbReference>
<gene>
    <name evidence="6" type="primary">ahpD</name>
    <name evidence="8" type="ORF">EOJ36_01385</name>
</gene>
<evidence type="ECO:0000256" key="1">
    <source>
        <dbReference type="ARBA" id="ARBA00022559"/>
    </source>
</evidence>
<comment type="caution">
    <text evidence="8">The sequence shown here is derived from an EMBL/GenBank/DDBJ whole genome shotgun (WGS) entry which is preliminary data.</text>
</comment>
<reference evidence="8 9" key="1">
    <citation type="submission" date="2019-01" db="EMBL/GenBank/DDBJ databases">
        <authorList>
            <person name="Chen W.-M."/>
        </authorList>
    </citation>
    <scope>NUCLEOTIDE SEQUENCE [LARGE SCALE GENOMIC DNA]</scope>
    <source>
        <strain evidence="8 9">FSY-15</strain>
    </source>
</reference>
<dbReference type="InterPro" id="IPR004675">
    <property type="entry name" value="AhpD_core"/>
</dbReference>
<feature type="active site" description="Cysteine sulfenic acid (-SOH) intermediate" evidence="6">
    <location>
        <position position="155"/>
    </location>
</feature>
<dbReference type="EC" id="1.11.1.28" evidence="6"/>
<evidence type="ECO:0000256" key="4">
    <source>
        <dbReference type="ARBA" id="ARBA00023157"/>
    </source>
</evidence>
<keyword evidence="3 6" id="KW-0560">Oxidoreductase</keyword>
<proteinExistence type="inferred from homology"/>
<sequence>MSETRDNLLLELGLDSQIKFPLLEQLDAADHRYVRDLKINVSNALKFPNLNEKEAYLLALSVSVNQKHELTINSLTQKCIEKGATEAEINEIHALTSLLNANNVFYRFKHFVDKEYYNVAPVGIRMSIMMNPVLGKEFFELASLAVSALNGCEMCVRSHEESVRNHGASEARIFDAVRLTAIFKSLLVIL</sequence>
<dbReference type="Proteomes" id="UP000282832">
    <property type="component" value="Unassembled WGS sequence"/>
</dbReference>
<dbReference type="GO" id="GO:0051920">
    <property type="term" value="F:peroxiredoxin activity"/>
    <property type="evidence" value="ECO:0007669"/>
    <property type="project" value="InterPro"/>
</dbReference>
<keyword evidence="9" id="KW-1185">Reference proteome</keyword>
<evidence type="ECO:0000256" key="2">
    <source>
        <dbReference type="ARBA" id="ARBA00022862"/>
    </source>
</evidence>
<comment type="catalytic activity">
    <reaction evidence="6">
        <text>N(6)-[(R)-dihydrolipoyl]-L-lysyl-[lipoyl-carrier protein] + a hydroperoxide = N(6)-[(R)-lipoyl]-L-lysyl-[lipoyl-carrier protein] + an alcohol + H2O</text>
        <dbReference type="Rhea" id="RHEA:62636"/>
        <dbReference type="Rhea" id="RHEA-COMP:10502"/>
        <dbReference type="Rhea" id="RHEA-COMP:16355"/>
        <dbReference type="ChEBI" id="CHEBI:15377"/>
        <dbReference type="ChEBI" id="CHEBI:30879"/>
        <dbReference type="ChEBI" id="CHEBI:35924"/>
        <dbReference type="ChEBI" id="CHEBI:83099"/>
        <dbReference type="ChEBI" id="CHEBI:83100"/>
        <dbReference type="EC" id="1.11.1.28"/>
    </reaction>
</comment>
<dbReference type="GO" id="GO:0032843">
    <property type="term" value="F:hydroperoxide reductase activity"/>
    <property type="evidence" value="ECO:0007669"/>
    <property type="project" value="InterPro"/>
</dbReference>
<dbReference type="PANTHER" id="PTHR33930:SF7">
    <property type="entry name" value="ALKYL HYDROPEROXIDE REDUCTASE AHPD"/>
    <property type="match status" value="1"/>
</dbReference>
<dbReference type="GO" id="GO:0015036">
    <property type="term" value="F:disulfide oxidoreductase activity"/>
    <property type="evidence" value="ECO:0007669"/>
    <property type="project" value="TreeGrafter"/>
</dbReference>
<evidence type="ECO:0000256" key="5">
    <source>
        <dbReference type="ARBA" id="ARBA00023284"/>
    </source>
</evidence>
<dbReference type="RefSeq" id="WP_127802228.1">
    <property type="nucleotide sequence ID" value="NZ_SACY01000001.1"/>
</dbReference>
<feature type="disulfide bond" description="Interchain (with AhpC); in linked form" evidence="6">
    <location>
        <position position="155"/>
    </location>
</feature>
<name>A0A437PWN3_9BACT</name>
<dbReference type="PANTHER" id="PTHR33930">
    <property type="entry name" value="ALKYL HYDROPEROXIDE REDUCTASE AHPD"/>
    <property type="match status" value="1"/>
</dbReference>
<evidence type="ECO:0000313" key="9">
    <source>
        <dbReference type="Proteomes" id="UP000282832"/>
    </source>
</evidence>
<dbReference type="Gene3D" id="1.20.1290.10">
    <property type="entry name" value="AhpD-like"/>
    <property type="match status" value="1"/>
</dbReference>
<dbReference type="NCBIfam" id="TIGR00778">
    <property type="entry name" value="ahpD_dom"/>
    <property type="match status" value="1"/>
</dbReference>
<dbReference type="GO" id="GO:0006979">
    <property type="term" value="P:response to oxidative stress"/>
    <property type="evidence" value="ECO:0007669"/>
    <property type="project" value="InterPro"/>
</dbReference>
<dbReference type="HAMAP" id="MF_01676">
    <property type="entry name" value="AhpD"/>
    <property type="match status" value="1"/>
</dbReference>
<organism evidence="8 9">
    <name type="scientific">Sandaracinomonas limnophila</name>
    <dbReference type="NCBI Taxonomy" id="1862386"/>
    <lineage>
        <taxon>Bacteria</taxon>
        <taxon>Pseudomonadati</taxon>
        <taxon>Bacteroidota</taxon>
        <taxon>Cytophagia</taxon>
        <taxon>Cytophagales</taxon>
        <taxon>Flectobacillaceae</taxon>
        <taxon>Sandaracinomonas</taxon>
    </lineage>
</organism>
<dbReference type="AlphaFoldDB" id="A0A437PWN3"/>
<keyword evidence="4 6" id="KW-1015">Disulfide bond</keyword>
<keyword evidence="5 6" id="KW-0676">Redox-active center</keyword>
<dbReference type="EMBL" id="SACY01000001">
    <property type="protein sequence ID" value="RVU26677.1"/>
    <property type="molecule type" value="Genomic_DNA"/>
</dbReference>